<accession>A0A7W6WQ62</accession>
<reference evidence="6 7" key="1">
    <citation type="submission" date="2020-08" db="EMBL/GenBank/DDBJ databases">
        <title>Genomic Encyclopedia of Type Strains, Phase IV (KMG-V): Genome sequencing to study the core and pangenomes of soil and plant-associated prokaryotes.</title>
        <authorList>
            <person name="Whitman W."/>
        </authorList>
    </citation>
    <scope>NUCLEOTIDE SEQUENCE [LARGE SCALE GENOMIC DNA]</scope>
    <source>
        <strain evidence="4 7">SEMIA 444</strain>
        <strain evidence="3 6">SEMIA 448</strain>
        <strain evidence="5 8">SEMIA 452</strain>
    </source>
</reference>
<dbReference type="Proteomes" id="UP000524535">
    <property type="component" value="Unassembled WGS sequence"/>
</dbReference>
<evidence type="ECO:0000256" key="2">
    <source>
        <dbReference type="SAM" id="SignalP"/>
    </source>
</evidence>
<feature type="region of interest" description="Disordered" evidence="1">
    <location>
        <begin position="43"/>
        <end position="69"/>
    </location>
</feature>
<dbReference type="EMBL" id="JACIGW010000002">
    <property type="protein sequence ID" value="MBB4349098.1"/>
    <property type="molecule type" value="Genomic_DNA"/>
</dbReference>
<keyword evidence="7" id="KW-1185">Reference proteome</keyword>
<dbReference type="EMBL" id="JACIHM010000004">
    <property type="protein sequence ID" value="MBB4447313.1"/>
    <property type="molecule type" value="Genomic_DNA"/>
</dbReference>
<dbReference type="EMBL" id="JACIGY010000004">
    <property type="protein sequence ID" value="MBB4412681.1"/>
    <property type="molecule type" value="Genomic_DNA"/>
</dbReference>
<proteinExistence type="predicted"/>
<evidence type="ECO:0000313" key="8">
    <source>
        <dbReference type="Proteomes" id="UP000576087"/>
    </source>
</evidence>
<feature type="chain" id="PRO_5036405068" description="DUF680 domain-containing protein" evidence="2">
    <location>
        <begin position="21"/>
        <end position="69"/>
    </location>
</feature>
<dbReference type="AlphaFoldDB" id="A0A7W6WQ62"/>
<feature type="signal peptide" evidence="2">
    <location>
        <begin position="1"/>
        <end position="20"/>
    </location>
</feature>
<evidence type="ECO:0000313" key="7">
    <source>
        <dbReference type="Proteomes" id="UP000524535"/>
    </source>
</evidence>
<protein>
    <recommendedName>
        <fullName evidence="9">DUF680 domain-containing protein</fullName>
    </recommendedName>
</protein>
<dbReference type="RefSeq" id="WP_183823863.1">
    <property type="nucleotide sequence ID" value="NZ_JACIGW010000002.1"/>
</dbReference>
<evidence type="ECO:0000313" key="4">
    <source>
        <dbReference type="EMBL" id="MBB4412681.1"/>
    </source>
</evidence>
<comment type="caution">
    <text evidence="3">The sequence shown here is derived from an EMBL/GenBank/DDBJ whole genome shotgun (WGS) entry which is preliminary data.</text>
</comment>
<keyword evidence="2" id="KW-0732">Signal</keyword>
<sequence length="69" mass="6908">MKTFLVVAAVMGLTSSAALADCAGHKVTASNAVDKEITTASIASTSAQQEMKQAGQPSDPAADSQKATP</sequence>
<evidence type="ECO:0000313" key="3">
    <source>
        <dbReference type="EMBL" id="MBB4349098.1"/>
    </source>
</evidence>
<evidence type="ECO:0008006" key="9">
    <source>
        <dbReference type="Google" id="ProtNLM"/>
    </source>
</evidence>
<evidence type="ECO:0000313" key="5">
    <source>
        <dbReference type="EMBL" id="MBB4447313.1"/>
    </source>
</evidence>
<evidence type="ECO:0000313" key="6">
    <source>
        <dbReference type="Proteomes" id="UP000520770"/>
    </source>
</evidence>
<dbReference type="Proteomes" id="UP000576087">
    <property type="component" value="Unassembled WGS sequence"/>
</dbReference>
<name>A0A7W6WQ62_9HYPH</name>
<dbReference type="Proteomes" id="UP000520770">
    <property type="component" value="Unassembled WGS sequence"/>
</dbReference>
<evidence type="ECO:0000256" key="1">
    <source>
        <dbReference type="SAM" id="MobiDB-lite"/>
    </source>
</evidence>
<organism evidence="3 6">
    <name type="scientific">Aliirhizobium cellulosilyticum</name>
    <dbReference type="NCBI Taxonomy" id="393664"/>
    <lineage>
        <taxon>Bacteria</taxon>
        <taxon>Pseudomonadati</taxon>
        <taxon>Pseudomonadota</taxon>
        <taxon>Alphaproteobacteria</taxon>
        <taxon>Hyphomicrobiales</taxon>
        <taxon>Rhizobiaceae</taxon>
        <taxon>Aliirhizobium</taxon>
    </lineage>
</organism>
<gene>
    <name evidence="4" type="ORF">GGE31_003195</name>
    <name evidence="3" type="ORF">GGE33_002840</name>
    <name evidence="5" type="ORF">GGE35_003136</name>
</gene>